<dbReference type="Gene3D" id="3.10.450.620">
    <property type="entry name" value="JHP933, nucleotidyltransferase-like core domain"/>
    <property type="match status" value="1"/>
</dbReference>
<sequence>MIDLKSLSPEWIDEKREKYNKDPGLIENMIYALHLLEHLKLSGLDFIFKGGTSLILMLEEPQRFSVDIDIIVRPDMTRGKLESHISKILESSNFTGIRLDERRSYKEGVPKAHYAFSFQSNVSTKNQKGEVIAKPQKEILLDILFADSHYAVIIEKPVETEWLTTEGEIVTVKMPDICSIAGDKLTAFAPNTTGVPYHREGINNKGETIRSEMFMEIMKQAFDVGCLFNLIEDLDTFKQSYRATARAEIEYRSERGIISVDEVAKDTIATALVLARNNTQINADDRVIYSYLQKGIGQFGHYVYAANFRIEQAQVAVAKAAYLAAIVLTNADVLERFDSKIPVKEYIINHPDHNFLNKQLKFVAKGEALFYWKRTVALLFDGE</sequence>
<proteinExistence type="predicted"/>
<evidence type="ECO:0000313" key="1">
    <source>
        <dbReference type="EMBL" id="MVN22985.1"/>
    </source>
</evidence>
<keyword evidence="2" id="KW-1185">Reference proteome</keyword>
<dbReference type="GO" id="GO:0016740">
    <property type="term" value="F:transferase activity"/>
    <property type="evidence" value="ECO:0007669"/>
    <property type="project" value="UniProtKB-KW"/>
</dbReference>
<dbReference type="EMBL" id="WPIK01000016">
    <property type="protein sequence ID" value="MVN22985.1"/>
    <property type="molecule type" value="Genomic_DNA"/>
</dbReference>
<accession>A0A7K1T091</accession>
<gene>
    <name evidence="1" type="ORF">GO621_15775</name>
</gene>
<reference evidence="1 2" key="1">
    <citation type="submission" date="2019-12" db="EMBL/GenBank/DDBJ databases">
        <title>Mucilaginibacter sp. HMF7410 genome sequencing and assembly.</title>
        <authorList>
            <person name="Kang H."/>
            <person name="Cha I."/>
            <person name="Kim H."/>
            <person name="Joh K."/>
        </authorList>
    </citation>
    <scope>NUCLEOTIDE SEQUENCE [LARGE SCALE GENOMIC DNA]</scope>
    <source>
        <strain evidence="1 2">HMF7410</strain>
    </source>
</reference>
<evidence type="ECO:0000313" key="2">
    <source>
        <dbReference type="Proteomes" id="UP000462014"/>
    </source>
</evidence>
<dbReference type="Proteomes" id="UP000462014">
    <property type="component" value="Unassembled WGS sequence"/>
</dbReference>
<dbReference type="AlphaFoldDB" id="A0A7K1T091"/>
<organism evidence="1 2">
    <name type="scientific">Mucilaginibacter arboris</name>
    <dbReference type="NCBI Taxonomy" id="2682090"/>
    <lineage>
        <taxon>Bacteria</taxon>
        <taxon>Pseudomonadati</taxon>
        <taxon>Bacteroidota</taxon>
        <taxon>Sphingobacteriia</taxon>
        <taxon>Sphingobacteriales</taxon>
        <taxon>Sphingobacteriaceae</taxon>
        <taxon>Mucilaginibacter</taxon>
    </lineage>
</organism>
<dbReference type="RefSeq" id="WP_157568773.1">
    <property type="nucleotide sequence ID" value="NZ_WPIK01000016.1"/>
</dbReference>
<name>A0A7K1T091_9SPHI</name>
<dbReference type="Pfam" id="PF08843">
    <property type="entry name" value="AbiEii"/>
    <property type="match status" value="1"/>
</dbReference>
<comment type="caution">
    <text evidence="1">The sequence shown here is derived from an EMBL/GenBank/DDBJ whole genome shotgun (WGS) entry which is preliminary data.</text>
</comment>
<dbReference type="InterPro" id="IPR014942">
    <property type="entry name" value="AbiEii"/>
</dbReference>
<keyword evidence="1" id="KW-0808">Transferase</keyword>
<protein>
    <submittedName>
        <fullName evidence="1">Nucleotidyl transferase AbiEii/AbiGii toxin family protein</fullName>
    </submittedName>
</protein>